<comment type="caution">
    <text evidence="3">The sequence shown here is derived from an EMBL/GenBank/DDBJ whole genome shotgun (WGS) entry which is preliminary data.</text>
</comment>
<reference evidence="3" key="1">
    <citation type="journal article" date="2022" name="bioRxiv">
        <title>Genomics of Preaxostyla Flagellates Illuminates Evolutionary Transitions and the Path Towards Mitochondrial Loss.</title>
        <authorList>
            <person name="Novak L.V.F."/>
            <person name="Treitli S.C."/>
            <person name="Pyrih J."/>
            <person name="Halakuc P."/>
            <person name="Pipaliya S.V."/>
            <person name="Vacek V."/>
            <person name="Brzon O."/>
            <person name="Soukal P."/>
            <person name="Eme L."/>
            <person name="Dacks J.B."/>
            <person name="Karnkowska A."/>
            <person name="Elias M."/>
            <person name="Hampl V."/>
        </authorList>
    </citation>
    <scope>NUCLEOTIDE SEQUENCE</scope>
    <source>
        <strain evidence="3">RCP-MX</strain>
    </source>
</reference>
<evidence type="ECO:0000313" key="3">
    <source>
        <dbReference type="EMBL" id="KAJ4460429.1"/>
    </source>
</evidence>
<evidence type="ECO:0008006" key="5">
    <source>
        <dbReference type="Google" id="ProtNLM"/>
    </source>
</evidence>
<evidence type="ECO:0000313" key="4">
    <source>
        <dbReference type="Proteomes" id="UP001141327"/>
    </source>
</evidence>
<accession>A0ABQ8USU1</accession>
<keyword evidence="2" id="KW-1133">Transmembrane helix</keyword>
<gene>
    <name evidence="3" type="ORF">PAPYR_3462</name>
</gene>
<dbReference type="EMBL" id="JAPMOS010000013">
    <property type="protein sequence ID" value="KAJ4460429.1"/>
    <property type="molecule type" value="Genomic_DNA"/>
</dbReference>
<organism evidence="3 4">
    <name type="scientific">Paratrimastix pyriformis</name>
    <dbReference type="NCBI Taxonomy" id="342808"/>
    <lineage>
        <taxon>Eukaryota</taxon>
        <taxon>Metamonada</taxon>
        <taxon>Preaxostyla</taxon>
        <taxon>Paratrimastigidae</taxon>
        <taxon>Paratrimastix</taxon>
    </lineage>
</organism>
<name>A0ABQ8USU1_9EUKA</name>
<evidence type="ECO:0000256" key="2">
    <source>
        <dbReference type="SAM" id="Phobius"/>
    </source>
</evidence>
<keyword evidence="4" id="KW-1185">Reference proteome</keyword>
<feature type="compositionally biased region" description="Low complexity" evidence="1">
    <location>
        <begin position="414"/>
        <end position="430"/>
    </location>
</feature>
<keyword evidence="2" id="KW-0812">Transmembrane</keyword>
<sequence>MNSQPSSYVTISVGATGPSTSFVPNNSEPQFQDPKMTTPYAYSQPVLYPSLPPAQQPQPQMVQPQVYQQGAGGALLYPGYPSPSAPLSPKRSNPPPCCCPCCCCRSTCCWCSRRACCCFSCVGVIFALIVCGLLGGLIGGHLASCAQATADVQPVLTYAHLSDISIVCSTCALTVAPSSDNLFHLAVTTYANTEVYRSKISMSGINNNGSFSYQVDLPNLEFMRCAWVELVLSIPAGTSPSLTLTGTIPLIRGVTLQNLNIMGSFMSIQTDHVTCTGSSVRVVTSTGTQTHDSLTTTGGASVVMTTSAGTLRVTDSKFLGGGSVGLKASAGSLRLETATLDCPLTATTSMGGVSLSDLTFTNGSALVAEVTSGSLHIERPVGFSSVRTKTSAGSTSITLRSYSMHGSFSLTASSGSVSASGPTISTSSSSNNKLTGTVGGGGAQTIECTSSAGSISLSEE</sequence>
<feature type="region of interest" description="Disordered" evidence="1">
    <location>
        <begin position="414"/>
        <end position="445"/>
    </location>
</feature>
<protein>
    <recommendedName>
        <fullName evidence="5">Adhesin domain-containing protein</fullName>
    </recommendedName>
</protein>
<proteinExistence type="predicted"/>
<dbReference type="Proteomes" id="UP001141327">
    <property type="component" value="Unassembled WGS sequence"/>
</dbReference>
<keyword evidence="2" id="KW-0472">Membrane</keyword>
<evidence type="ECO:0000256" key="1">
    <source>
        <dbReference type="SAM" id="MobiDB-lite"/>
    </source>
</evidence>
<feature type="transmembrane region" description="Helical" evidence="2">
    <location>
        <begin position="115"/>
        <end position="138"/>
    </location>
</feature>